<organism evidence="2 3">
    <name type="scientific">Flavobacterium cupriresistens</name>
    <dbReference type="NCBI Taxonomy" id="2893885"/>
    <lineage>
        <taxon>Bacteria</taxon>
        <taxon>Pseudomonadati</taxon>
        <taxon>Bacteroidota</taxon>
        <taxon>Flavobacteriia</taxon>
        <taxon>Flavobacteriales</taxon>
        <taxon>Flavobacteriaceae</taxon>
        <taxon>Flavobacterium</taxon>
    </lineage>
</organism>
<keyword evidence="3" id="KW-1185">Reference proteome</keyword>
<dbReference type="Pfam" id="PF13585">
    <property type="entry name" value="CHU_C"/>
    <property type="match status" value="1"/>
</dbReference>
<dbReference type="NCBIfam" id="TIGR04131">
    <property type="entry name" value="Bac_Flav_CTERM"/>
    <property type="match status" value="1"/>
</dbReference>
<comment type="caution">
    <text evidence="2">The sequence shown here is derived from an EMBL/GenBank/DDBJ whole genome shotgun (WGS) entry which is preliminary data.</text>
</comment>
<evidence type="ECO:0000256" key="1">
    <source>
        <dbReference type="SAM" id="SignalP"/>
    </source>
</evidence>
<dbReference type="EMBL" id="JAWXVI010000009">
    <property type="protein sequence ID" value="MDX6191171.1"/>
    <property type="molecule type" value="Genomic_DNA"/>
</dbReference>
<dbReference type="NCBIfam" id="NF038133">
    <property type="entry name" value="choice_anch_L"/>
    <property type="match status" value="1"/>
</dbReference>
<dbReference type="InterPro" id="IPR049804">
    <property type="entry name" value="Choice_anch_L"/>
</dbReference>
<dbReference type="InterPro" id="IPR026341">
    <property type="entry name" value="T9SS_type_B"/>
</dbReference>
<feature type="chain" id="PRO_5046158268" evidence="1">
    <location>
        <begin position="19"/>
        <end position="779"/>
    </location>
</feature>
<keyword evidence="1" id="KW-0732">Signal</keyword>
<name>A0ABU4RFW9_9FLAO</name>
<reference evidence="2 3" key="1">
    <citation type="submission" date="2023-11" db="EMBL/GenBank/DDBJ databases">
        <title>Unpublished Manusciprt.</title>
        <authorList>
            <person name="Saticioglu I.B."/>
            <person name="Ay H."/>
            <person name="Ajmi N."/>
            <person name="Altun S."/>
            <person name="Duman M."/>
        </authorList>
    </citation>
    <scope>NUCLEOTIDE SEQUENCE [LARGE SCALE GENOMIC DNA]</scope>
    <source>
        <strain evidence="2 3">Fl-318</strain>
    </source>
</reference>
<sequence length="779" mass="85320">MNYLKNILLVLFISCAFAKVNAQNITIDDQRDPTFLIEDVLVTSSCAAATNATGSGDTFRPGKKSFAYFNRNGSNFPFAEGIVIATSTAQSAIGPYVSNVVSSDSDSWIGDTNLDQVLGIQSVNATVLEFDFVATANSLSFNYIFASNEYQYDYPCQYSDGFAFLIREAGTSDPYTNLAVLPKTTTPVSSVNIRPAIGPGVRPGGIAYTGCPASNLNFFNGLNTNTSPVNYAGQTVVMTAQSTVVSGKTYHVKLVIADDQNKNLESAIFLEAGSFLSKIDLGEDRTIAANNPACFGEKVLLDSKLDIADYNFKWYKKEDPATILGTNATFEVTDAGTYKIEASLKTTGCTAYGEIKIDYAPEILSTNTLLLQCDDDTDGFSIFNLTKVDNIIKNNVSTITNNGYYESLANAQAKTNAIANPGNYINKSPNQIIYARIENQYKCYKIVEVTLQIATTTIADQNPIKTCDDDGNPDGFYQFDLKAQVNPQLTTGLPSGLTPYYYLTAIDAITEVNALPNLFKNTTAYSQTIYARVVNGADCYDITPITLVVNVFDPPNFEDETAYLCKGNQVDLVADPGFSSYVWSTGDTSNRITVSNPGDYSVKVTDVNGCEKTKKYKVTLSEPAVITDAIIKDFSANDNSVLLKYTGVGNYEFSLDGISFQDDPLFTRVSPGIYNAIARDKNGCGSSNLFLVYVLDYPRFFTPNGDSHNDLWLIENLDQLPNYTISIFDRYGKLLKQMNQNSSGWNGVFNGQQLPAADYWFDLNFINGKNVKGHFSLKR</sequence>
<evidence type="ECO:0000313" key="2">
    <source>
        <dbReference type="EMBL" id="MDX6191171.1"/>
    </source>
</evidence>
<protein>
    <submittedName>
        <fullName evidence="2">Choice-of-anchor L domain-containing protein</fullName>
    </submittedName>
</protein>
<evidence type="ECO:0000313" key="3">
    <source>
        <dbReference type="Proteomes" id="UP001273350"/>
    </source>
</evidence>
<gene>
    <name evidence="2" type="ORF">SGQ83_17595</name>
</gene>
<dbReference type="RefSeq" id="WP_230002927.1">
    <property type="nucleotide sequence ID" value="NZ_CP087134.1"/>
</dbReference>
<accession>A0ABU4RFW9</accession>
<proteinExistence type="predicted"/>
<dbReference type="Proteomes" id="UP001273350">
    <property type="component" value="Unassembled WGS sequence"/>
</dbReference>
<feature type="signal peptide" evidence="1">
    <location>
        <begin position="1"/>
        <end position="18"/>
    </location>
</feature>